<keyword evidence="6" id="KW-1185">Reference proteome</keyword>
<dbReference type="InterPro" id="IPR001870">
    <property type="entry name" value="B30.2/SPRY"/>
</dbReference>
<evidence type="ECO:0000256" key="1">
    <source>
        <dbReference type="ARBA" id="ARBA00023054"/>
    </source>
</evidence>
<feature type="domain" description="Fibronectin type-III" evidence="4">
    <location>
        <begin position="152"/>
        <end position="258"/>
    </location>
</feature>
<dbReference type="AlphaFoldDB" id="A0A667YBZ9"/>
<gene>
    <name evidence="5" type="primary">fsd1l</name>
</gene>
<dbReference type="GeneTree" id="ENSGT00940000157979"/>
<dbReference type="Ensembl" id="ENSMMDT00005024602.1">
    <property type="protein sequence ID" value="ENSMMDP00005024083.1"/>
    <property type="gene ID" value="ENSMMDG00005011603.1"/>
</dbReference>
<name>A0A667YBZ9_9TELE</name>
<dbReference type="InterPro" id="IPR036116">
    <property type="entry name" value="FN3_sf"/>
</dbReference>
<dbReference type="InterPro" id="IPR003877">
    <property type="entry name" value="SPRY_dom"/>
</dbReference>
<dbReference type="InterPro" id="IPR013783">
    <property type="entry name" value="Ig-like_fold"/>
</dbReference>
<reference evidence="5" key="1">
    <citation type="submission" date="2019-06" db="EMBL/GenBank/DDBJ databases">
        <authorList>
            <consortium name="Wellcome Sanger Institute Data Sharing"/>
        </authorList>
    </citation>
    <scope>NUCLEOTIDE SEQUENCE [LARGE SCALE GENOMIC DNA]</scope>
</reference>
<dbReference type="Pfam" id="PF00622">
    <property type="entry name" value="SPRY"/>
    <property type="match status" value="1"/>
</dbReference>
<evidence type="ECO:0000313" key="5">
    <source>
        <dbReference type="Ensembl" id="ENSMMDP00005024083.1"/>
    </source>
</evidence>
<protein>
    <recommendedName>
        <fullName evidence="7">Fibronectin type III and SPRY domain containing 1-like</fullName>
    </recommendedName>
</protein>
<keyword evidence="1 2" id="KW-0175">Coiled coil</keyword>
<dbReference type="InterPro" id="IPR050617">
    <property type="entry name" value="E3_ligase_FN3/SPRY"/>
</dbReference>
<evidence type="ECO:0000313" key="6">
    <source>
        <dbReference type="Proteomes" id="UP000472263"/>
    </source>
</evidence>
<proteinExistence type="predicted"/>
<evidence type="ECO:0000259" key="4">
    <source>
        <dbReference type="PROSITE" id="PS50853"/>
    </source>
</evidence>
<dbReference type="PROSITE" id="PS50853">
    <property type="entry name" value="FN3"/>
    <property type="match status" value="1"/>
</dbReference>
<dbReference type="Gene3D" id="2.60.40.10">
    <property type="entry name" value="Immunoglobulins"/>
    <property type="match status" value="1"/>
</dbReference>
<dbReference type="PANTHER" id="PTHR24099:SF8">
    <property type="entry name" value="FSD1-LIKE PROTEIN"/>
    <property type="match status" value="1"/>
</dbReference>
<evidence type="ECO:0000259" key="3">
    <source>
        <dbReference type="PROSITE" id="PS50188"/>
    </source>
</evidence>
<dbReference type="PROSITE" id="PS50188">
    <property type="entry name" value="B302_SPRY"/>
    <property type="match status" value="1"/>
</dbReference>
<dbReference type="SMART" id="SM00449">
    <property type="entry name" value="SPRY"/>
    <property type="match status" value="1"/>
</dbReference>
<feature type="domain" description="B30.2/SPRY" evidence="3">
    <location>
        <begin position="240"/>
        <end position="474"/>
    </location>
</feature>
<evidence type="ECO:0008006" key="7">
    <source>
        <dbReference type="Google" id="ProtNLM"/>
    </source>
</evidence>
<reference evidence="5" key="2">
    <citation type="submission" date="2025-08" db="UniProtKB">
        <authorList>
            <consortium name="Ensembl"/>
        </authorList>
    </citation>
    <scope>IDENTIFICATION</scope>
</reference>
<dbReference type="Proteomes" id="UP000472263">
    <property type="component" value="Chromosome 12"/>
</dbReference>
<evidence type="ECO:0000256" key="2">
    <source>
        <dbReference type="SAM" id="Coils"/>
    </source>
</evidence>
<sequence length="490" mass="54058">LDSQQSPLHRIVSTLANKNAELRSFLETVDVTLSGLQVRSWQVTSQLEAELERLRAALEEKGAELRGAIREEQHRKEAELQVNTLCFILCAGSPASLYFLFNPASFHPVARVTMAPAFRLTTRPAANQSMACFMTDFSQEEAGLRRLHFLPVPRPPEVDASSCLVRDNVVTVAWRPVADGDGDGERIERYDLEFRKTNDDSGERSDACWERISNIRANEFTITGLKFDSPFISVRVRAANKAAAGDFCQPVTMETRAFSFGLDAASSHPELQVDGDTVSWQPLGVKGHDGRLRAKESGSFFLTFDLSSTSCFGSRSATPSPNKTAASRAARERFAGDSYTVLGDQEMSGGCHYWELRPLADWKSFSVGVAYRSALGRFDQLGKSAGSWCLSAGQWLQSSLAAKHNNRSKALDWPLPQRIGVCCDFDNGSLLFVDVDRPRLLHSFRARFTQPLVPAFTVWGGGITVATGLQVPSFMGNFLPTNRSLTNLSQ</sequence>
<dbReference type="InterPro" id="IPR043136">
    <property type="entry name" value="B30.2/SPRY_sf"/>
</dbReference>
<dbReference type="InterPro" id="IPR003961">
    <property type="entry name" value="FN3_dom"/>
</dbReference>
<reference evidence="5" key="3">
    <citation type="submission" date="2025-09" db="UniProtKB">
        <authorList>
            <consortium name="Ensembl"/>
        </authorList>
    </citation>
    <scope>IDENTIFICATION</scope>
</reference>
<dbReference type="PANTHER" id="PTHR24099">
    <property type="entry name" value="E3 UBIQUITIN-PROTEIN LIGASE TRIM36-RELATED"/>
    <property type="match status" value="1"/>
</dbReference>
<dbReference type="Gene3D" id="2.60.120.920">
    <property type="match status" value="1"/>
</dbReference>
<dbReference type="InterPro" id="IPR013320">
    <property type="entry name" value="ConA-like_dom_sf"/>
</dbReference>
<accession>A0A667YBZ9</accession>
<feature type="coiled-coil region" evidence="2">
    <location>
        <begin position="44"/>
        <end position="75"/>
    </location>
</feature>
<dbReference type="SUPFAM" id="SSF49265">
    <property type="entry name" value="Fibronectin type III"/>
    <property type="match status" value="1"/>
</dbReference>
<organism evidence="5 6">
    <name type="scientific">Myripristis murdjan</name>
    <name type="common">pinecone soldierfish</name>
    <dbReference type="NCBI Taxonomy" id="586833"/>
    <lineage>
        <taxon>Eukaryota</taxon>
        <taxon>Metazoa</taxon>
        <taxon>Chordata</taxon>
        <taxon>Craniata</taxon>
        <taxon>Vertebrata</taxon>
        <taxon>Euteleostomi</taxon>
        <taxon>Actinopterygii</taxon>
        <taxon>Neopterygii</taxon>
        <taxon>Teleostei</taxon>
        <taxon>Neoteleostei</taxon>
        <taxon>Acanthomorphata</taxon>
        <taxon>Holocentriformes</taxon>
        <taxon>Holocentridae</taxon>
        <taxon>Myripristis</taxon>
    </lineage>
</organism>
<dbReference type="SUPFAM" id="SSF49899">
    <property type="entry name" value="Concanavalin A-like lectins/glucanases"/>
    <property type="match status" value="1"/>
</dbReference>